<dbReference type="AlphaFoldDB" id="A0A485KWD6"/>
<keyword evidence="3" id="KW-1185">Reference proteome</keyword>
<dbReference type="EMBL" id="VJMH01005327">
    <property type="protein sequence ID" value="KAF0697325.1"/>
    <property type="molecule type" value="Genomic_DNA"/>
</dbReference>
<organism evidence="2 3">
    <name type="scientific">Aphanomyces stellatus</name>
    <dbReference type="NCBI Taxonomy" id="120398"/>
    <lineage>
        <taxon>Eukaryota</taxon>
        <taxon>Sar</taxon>
        <taxon>Stramenopiles</taxon>
        <taxon>Oomycota</taxon>
        <taxon>Saprolegniomycetes</taxon>
        <taxon>Saprolegniales</taxon>
        <taxon>Verrucalvaceae</taxon>
        <taxon>Aphanomyces</taxon>
    </lineage>
</organism>
<proteinExistence type="predicted"/>
<protein>
    <submittedName>
        <fullName evidence="2">Aste57867_11984 protein</fullName>
    </submittedName>
</protein>
<dbReference type="EMBL" id="CAADRA010005348">
    <property type="protein sequence ID" value="VFT88839.1"/>
    <property type="molecule type" value="Genomic_DNA"/>
</dbReference>
<evidence type="ECO:0000313" key="1">
    <source>
        <dbReference type="EMBL" id="KAF0697325.1"/>
    </source>
</evidence>
<reference evidence="1" key="2">
    <citation type="submission" date="2019-06" db="EMBL/GenBank/DDBJ databases">
        <title>Genomics analysis of Aphanomyces spp. identifies a new class of oomycete effector associated with host adaptation.</title>
        <authorList>
            <person name="Gaulin E."/>
        </authorList>
    </citation>
    <scope>NUCLEOTIDE SEQUENCE</scope>
    <source>
        <strain evidence="1">CBS 578.67</strain>
    </source>
</reference>
<evidence type="ECO:0000313" key="3">
    <source>
        <dbReference type="Proteomes" id="UP000332933"/>
    </source>
</evidence>
<sequence>MPISLSRAPVFPVKFVCGHKRPQPGSGLARRPRRVLCTRCAVQTQIELLLRAQRRDAPPEMLAKLPQLARKLEWFLFRAAQSHEEFVDVSTLRVRIATVIQEQRTLQ</sequence>
<dbReference type="Proteomes" id="UP000332933">
    <property type="component" value="Unassembled WGS sequence"/>
</dbReference>
<evidence type="ECO:0000313" key="2">
    <source>
        <dbReference type="EMBL" id="VFT88839.1"/>
    </source>
</evidence>
<gene>
    <name evidence="2" type="primary">Aste57867_11984</name>
    <name evidence="1" type="ORF">As57867_011939</name>
    <name evidence="2" type="ORF">ASTE57867_11984</name>
</gene>
<name>A0A485KWD6_9STRA</name>
<reference evidence="2 3" key="1">
    <citation type="submission" date="2019-03" db="EMBL/GenBank/DDBJ databases">
        <authorList>
            <person name="Gaulin E."/>
            <person name="Dumas B."/>
        </authorList>
    </citation>
    <scope>NUCLEOTIDE SEQUENCE [LARGE SCALE GENOMIC DNA]</scope>
    <source>
        <strain evidence="2">CBS 568.67</strain>
    </source>
</reference>
<accession>A0A485KWD6</accession>